<evidence type="ECO:0000256" key="1">
    <source>
        <dbReference type="ARBA" id="ARBA00022898"/>
    </source>
</evidence>
<organism evidence="3 4">
    <name type="scientific">Pseudaminobacter soli</name>
    <name type="common">ex Zhang et al. 2022</name>
    <dbReference type="NCBI Taxonomy" id="2831468"/>
    <lineage>
        <taxon>Bacteria</taxon>
        <taxon>Pseudomonadati</taxon>
        <taxon>Pseudomonadota</taxon>
        <taxon>Alphaproteobacteria</taxon>
        <taxon>Hyphomicrobiales</taxon>
        <taxon>Phyllobacteriaceae</taxon>
        <taxon>Pseudaminobacter</taxon>
    </lineage>
</organism>
<dbReference type="InterPro" id="IPR015424">
    <property type="entry name" value="PyrdxlP-dep_Trfase"/>
</dbReference>
<name>A0A942DWS9_9HYPH</name>
<protein>
    <submittedName>
        <fullName evidence="3">Cysteine desulfurase-like protein</fullName>
    </submittedName>
</protein>
<dbReference type="InterPro" id="IPR000192">
    <property type="entry name" value="Aminotrans_V_dom"/>
</dbReference>
<evidence type="ECO:0000259" key="2">
    <source>
        <dbReference type="Pfam" id="PF00266"/>
    </source>
</evidence>
<proteinExistence type="predicted"/>
<dbReference type="AlphaFoldDB" id="A0A942DWS9"/>
<feature type="domain" description="Aminotransferase class V" evidence="2">
    <location>
        <begin position="308"/>
        <end position="412"/>
    </location>
</feature>
<dbReference type="PANTHER" id="PTHR43586">
    <property type="entry name" value="CYSTEINE DESULFURASE"/>
    <property type="match status" value="1"/>
</dbReference>
<feature type="domain" description="Aminotransferase class V" evidence="2">
    <location>
        <begin position="25"/>
        <end position="281"/>
    </location>
</feature>
<reference evidence="3" key="1">
    <citation type="submission" date="2021-04" db="EMBL/GenBank/DDBJ databases">
        <title>Pseudaminobacter soli sp. nov., isolated from paddy soil contaminated by heavy metals.</title>
        <authorList>
            <person name="Zhang K."/>
        </authorList>
    </citation>
    <scope>NUCLEOTIDE SEQUENCE</scope>
    <source>
        <strain evidence="3">19-2017</strain>
    </source>
</reference>
<sequence>MTFDIQAIRSQFPSLAIADGGRPRIYFDNPGGTQVPRQVIDRTVEYFTRHNANSGGYFATTVATDAILADAHLAAAEFVNAAGREEIAFGQNMTTLTLNVSRSIAKLLKPGDELIVTRMDHEANVSPWLLVAEDLGLTVKWLAFDPETFEYNLDCLETLLTPRTRLVAVNYASNALGTINDVQRICSAARAVGAMSYVDAVQFAPHGAIDVQAIGCDFLAFSAYKVFGPHLGVLWGRREIVEKLDAYKVRPASNHGAERFETGTLSHEAIAGLLGAFDYLAWVGDTMFPDLKPAQAGSPRQAAMSAAMDGLFAYEKTLTQRLIAGLKSMPAVTVCGLTADEAMDRRVPTVSVKIEGRNPAKLAKRLADENIFVWNGHNYAVEAIRSLGLYDLGGVLRIGLAHYNTPEEVDILLSVLRRELLRNDD</sequence>
<dbReference type="InterPro" id="IPR015421">
    <property type="entry name" value="PyrdxlP-dep_Trfase_major"/>
</dbReference>
<dbReference type="Proteomes" id="UP000680348">
    <property type="component" value="Unassembled WGS sequence"/>
</dbReference>
<dbReference type="NCBIfam" id="TIGR01976">
    <property type="entry name" value="am_tr_V_VC1184"/>
    <property type="match status" value="1"/>
</dbReference>
<comment type="caution">
    <text evidence="3">The sequence shown here is derived from an EMBL/GenBank/DDBJ whole genome shotgun (WGS) entry which is preliminary data.</text>
</comment>
<dbReference type="SUPFAM" id="SSF53383">
    <property type="entry name" value="PLP-dependent transferases"/>
    <property type="match status" value="1"/>
</dbReference>
<keyword evidence="4" id="KW-1185">Reference proteome</keyword>
<keyword evidence="1" id="KW-0663">Pyridoxal phosphate</keyword>
<dbReference type="PANTHER" id="PTHR43586:SF21">
    <property type="entry name" value="PYRIDOXAL PHOSPHATE (PLP)-DEPENDENT ASPARTATE AMINOTRANSFERASE SUPERFAMILY"/>
    <property type="match status" value="1"/>
</dbReference>
<dbReference type="EMBL" id="JAGWCR010000005">
    <property type="protein sequence ID" value="MBS3649299.1"/>
    <property type="molecule type" value="Genomic_DNA"/>
</dbReference>
<dbReference type="Pfam" id="PF00266">
    <property type="entry name" value="Aminotran_5"/>
    <property type="match status" value="2"/>
</dbReference>
<dbReference type="InterPro" id="IPR015422">
    <property type="entry name" value="PyrdxlP-dep_Trfase_small"/>
</dbReference>
<dbReference type="RefSeq" id="WP_188254857.1">
    <property type="nucleotide sequence ID" value="NZ_JABVCF010000005.1"/>
</dbReference>
<accession>A0A942DWS9</accession>
<dbReference type="Gene3D" id="3.40.640.10">
    <property type="entry name" value="Type I PLP-dependent aspartate aminotransferase-like (Major domain)"/>
    <property type="match status" value="1"/>
</dbReference>
<dbReference type="InterPro" id="IPR011340">
    <property type="entry name" value="Cys_dSase-rel"/>
</dbReference>
<evidence type="ECO:0000313" key="3">
    <source>
        <dbReference type="EMBL" id="MBS3649299.1"/>
    </source>
</evidence>
<gene>
    <name evidence="3" type="ORF">KEU06_11825</name>
</gene>
<dbReference type="Gene3D" id="3.90.1150.10">
    <property type="entry name" value="Aspartate Aminotransferase, domain 1"/>
    <property type="match status" value="1"/>
</dbReference>
<evidence type="ECO:0000313" key="4">
    <source>
        <dbReference type="Proteomes" id="UP000680348"/>
    </source>
</evidence>